<evidence type="ECO:0000259" key="1">
    <source>
        <dbReference type="Pfam" id="PF05658"/>
    </source>
</evidence>
<accession>A0A378QL34</accession>
<dbReference type="Pfam" id="PF05658">
    <property type="entry name" value="YadA_head"/>
    <property type="match status" value="7"/>
</dbReference>
<evidence type="ECO:0000313" key="4">
    <source>
        <dbReference type="Proteomes" id="UP000254107"/>
    </source>
</evidence>
<feature type="domain" description="Trimeric autotransporter adhesin YadA-like head" evidence="1">
    <location>
        <begin position="283"/>
        <end position="304"/>
    </location>
</feature>
<feature type="domain" description="Trimeric autotransporter adhesin YadA-like head" evidence="1">
    <location>
        <begin position="325"/>
        <end position="351"/>
    </location>
</feature>
<feature type="domain" description="Trimeric autotransporter adhesin YadA-like head" evidence="1">
    <location>
        <begin position="177"/>
        <end position="201"/>
    </location>
</feature>
<dbReference type="CDD" id="cd12820">
    <property type="entry name" value="LbR_YadA-like"/>
    <property type="match status" value="1"/>
</dbReference>
<dbReference type="Gene3D" id="1.20.5.170">
    <property type="match status" value="1"/>
</dbReference>
<protein>
    <submittedName>
        <fullName evidence="3">Hep_Hag</fullName>
    </submittedName>
</protein>
<dbReference type="Gene3D" id="2.150.10.10">
    <property type="entry name" value="Serralysin-like metalloprotease, C-terminal"/>
    <property type="match status" value="5"/>
</dbReference>
<keyword evidence="4" id="KW-1185">Reference proteome</keyword>
<proteinExistence type="predicted"/>
<feature type="domain" description="ESPR" evidence="2">
    <location>
        <begin position="1"/>
        <end position="40"/>
    </location>
</feature>
<dbReference type="AlphaFoldDB" id="A0A378QL34"/>
<dbReference type="GeneID" id="302270020"/>
<feature type="domain" description="Trimeric autotransporter adhesin YadA-like head" evidence="1">
    <location>
        <begin position="257"/>
        <end position="280"/>
    </location>
</feature>
<dbReference type="Pfam" id="PF13018">
    <property type="entry name" value="ESPR"/>
    <property type="match status" value="1"/>
</dbReference>
<dbReference type="EMBL" id="UGQC01000001">
    <property type="protein sequence ID" value="STZ00043.1"/>
    <property type="molecule type" value="Genomic_DNA"/>
</dbReference>
<dbReference type="SUPFAM" id="SSF101967">
    <property type="entry name" value="Adhesin YadA, collagen-binding domain"/>
    <property type="match status" value="4"/>
</dbReference>
<name>A0A378QL34_MORLA</name>
<dbReference type="Proteomes" id="UP000254107">
    <property type="component" value="Unassembled WGS sequence"/>
</dbReference>
<sequence length="1018" mass="101249">MNNIYRVIWNKSTQTFQAVCEFAKSQGKSSAGTVGSSSLPKFTTKVFTLTALTVGMMLSSSVWAQGEFGGVANEANSLAVGTGAKVGEVSGNGLQGVAIGNNAWAASEADNRNKNTAQNVAVGVNSETVYGGVAIGYEASTFTNPGKSTWVGSDQVFSHGTAGNNQQSVAIGYQTIASGDQATALGAQARAEGNSSIAIGGDDLDKVASLNPPEYNVTGNTGALNNTFAAKKYKEITNDFLVHFDGSQARYVPTKAGEAAVAVGVQSRAEGALSTAFGTRTEASGTTSVALGVGSTATNEGSFAAAAGAKSTGKSSIAIGTAAQATNSAAIAVGDKASATTKDSIAIGANAVSNNMNGQTTADVTNANARRESASATTAVGAGANATGRNAVAIGAGAETTSGLVGGVNRGDNVAVGGGAKAAYGGVAQGFKTEAGDKSVTIGLNAGGTQTNAVSIGVHAGNDSNANTHGVAIGNGAGKTVKGTENVAIGHVAGNNVQGNTNYSMGSRTGQNVTGHDNFSALIEAGSNISGTNNIAMGKRAGRGNSDADRLVIDNTLSIGAWSRSNNNAIAVGMGTTATGVGSIAIGSSEDERVVSNDNDVTVVQNKAARTNGNYSVALGVNASTEGENAIAIGKGAQATAKDTISIGTGNVVSGQGSGAIGDPSVIQGTNSYSLGNNNAIGSASDNVLTLGGQNNVGATATRNGAGVITDTSTLTQTQNVDRAFVLGYKNTIAATADASDSVIIGNENTVNAQNTMVLGNKVTATAANNVILGNESSEDSATTTAGRANDIENGTVNGITYGSFAGMPVGVVSVGATGKERQIINVAAGKISADSTDAINGSQLYLTQDVLGNVAKTTKNIIGGETTLNPNTGELTANNIGDTNKNTVHDAIKAVKSTVVAGTNVTDVVATDNPDGSKVYTVNANGTTVSNGSDAVTVVAGTKDAKNVTDYKVDLSQASKDSLAKADTAVQELTTSVNGTQVETLNQNNKDINFVNGTGTTARAVGSDITFDVNKSA</sequence>
<dbReference type="InterPro" id="IPR008640">
    <property type="entry name" value="Adhesin_Head_dom"/>
</dbReference>
<dbReference type="RefSeq" id="WP_115247641.1">
    <property type="nucleotide sequence ID" value="NZ_UGQC01000001.1"/>
</dbReference>
<feature type="domain" description="Trimeric autotransporter adhesin YadA-like head" evidence="1">
    <location>
        <begin position="377"/>
        <end position="398"/>
    </location>
</feature>
<gene>
    <name evidence="3" type="ORF">NCTC7911_01427</name>
</gene>
<dbReference type="InterPro" id="IPR011049">
    <property type="entry name" value="Serralysin-like_metalloprot_C"/>
</dbReference>
<dbReference type="GO" id="GO:0019867">
    <property type="term" value="C:outer membrane"/>
    <property type="evidence" value="ECO:0007669"/>
    <property type="project" value="InterPro"/>
</dbReference>
<feature type="domain" description="Trimeric autotransporter adhesin YadA-like head" evidence="1">
    <location>
        <begin position="612"/>
        <end position="637"/>
    </location>
</feature>
<feature type="domain" description="Trimeric autotransporter adhesin YadA-like head" evidence="1">
    <location>
        <begin position="566"/>
        <end position="588"/>
    </location>
</feature>
<dbReference type="InterPro" id="IPR024973">
    <property type="entry name" value="ESPR"/>
</dbReference>
<evidence type="ECO:0000313" key="3">
    <source>
        <dbReference type="EMBL" id="STZ00043.1"/>
    </source>
</evidence>
<reference evidence="3 4" key="1">
    <citation type="submission" date="2018-06" db="EMBL/GenBank/DDBJ databases">
        <authorList>
            <consortium name="Pathogen Informatics"/>
            <person name="Doyle S."/>
        </authorList>
    </citation>
    <scope>NUCLEOTIDE SEQUENCE [LARGE SCALE GENOMIC DNA]</scope>
    <source>
        <strain evidence="3 4">NCTC7911</strain>
    </source>
</reference>
<evidence type="ECO:0000259" key="2">
    <source>
        <dbReference type="Pfam" id="PF13018"/>
    </source>
</evidence>
<organism evidence="3 4">
    <name type="scientific">Moraxella lacunata</name>
    <dbReference type="NCBI Taxonomy" id="477"/>
    <lineage>
        <taxon>Bacteria</taxon>
        <taxon>Pseudomonadati</taxon>
        <taxon>Pseudomonadota</taxon>
        <taxon>Gammaproteobacteria</taxon>
        <taxon>Moraxellales</taxon>
        <taxon>Moraxellaceae</taxon>
        <taxon>Moraxella</taxon>
    </lineage>
</organism>